<gene>
    <name evidence="1" type="ORF">SAMN06265360_105221</name>
</gene>
<evidence type="ECO:0000313" key="2">
    <source>
        <dbReference type="Proteomes" id="UP000198348"/>
    </source>
</evidence>
<sequence>MATSYPEALEQARQSTQEYVRVERHGARAVVRMDDPDRLNALSAPLTVQLHDALRDLAADQQLRCIVLTGTDPAFSAGGDLNLMADTAHPMIDEGAGGATSVWRWIRGQFGGIARLLAGTDKTVVAAVNGTAAGVGLAFALSCDLVIASERARIVPAFGRIGLVPEVGTSWLLTRRLGYQRTFELFASGRELDGAEAAELGLVNSTTPHDELLTTAHGWCDRVEALPEHVPAMMKPMLRAAADMSWEQAMAMEEFAEPMCFTTSPHRGAVSDLLGR</sequence>
<dbReference type="AlphaFoldDB" id="A0A238W8Q0"/>
<dbReference type="EMBL" id="FZNW01000005">
    <property type="protein sequence ID" value="SNR42771.1"/>
    <property type="molecule type" value="Genomic_DNA"/>
</dbReference>
<name>A0A238W8Q0_9PSEU</name>
<dbReference type="OrthoDB" id="9777711at2"/>
<accession>A0A238W8Q0</accession>
<keyword evidence="2" id="KW-1185">Reference proteome</keyword>
<dbReference type="Proteomes" id="UP000198348">
    <property type="component" value="Unassembled WGS sequence"/>
</dbReference>
<reference evidence="1 2" key="1">
    <citation type="submission" date="2017-06" db="EMBL/GenBank/DDBJ databases">
        <authorList>
            <person name="Kim H.J."/>
            <person name="Triplett B.A."/>
        </authorList>
    </citation>
    <scope>NUCLEOTIDE SEQUENCE [LARGE SCALE GENOMIC DNA]</scope>
    <source>
        <strain evidence="1 2">DSM 45207</strain>
    </source>
</reference>
<protein>
    <submittedName>
        <fullName evidence="1">2-(1,2-epoxy-1,2-dihydrophenyl)acetyl-CoA isomerase</fullName>
    </submittedName>
</protein>
<dbReference type="InterPro" id="IPR029045">
    <property type="entry name" value="ClpP/crotonase-like_dom_sf"/>
</dbReference>
<dbReference type="PANTHER" id="PTHR43459:SF1">
    <property type="entry name" value="EG:BACN32G11.4 PROTEIN"/>
    <property type="match status" value="1"/>
</dbReference>
<dbReference type="GO" id="GO:0016853">
    <property type="term" value="F:isomerase activity"/>
    <property type="evidence" value="ECO:0007669"/>
    <property type="project" value="UniProtKB-KW"/>
</dbReference>
<proteinExistence type="predicted"/>
<dbReference type="Pfam" id="PF00378">
    <property type="entry name" value="ECH_1"/>
    <property type="match status" value="1"/>
</dbReference>
<dbReference type="InterPro" id="IPR001753">
    <property type="entry name" value="Enoyl-CoA_hydra/iso"/>
</dbReference>
<dbReference type="Gene3D" id="3.90.226.10">
    <property type="entry name" value="2-enoyl-CoA Hydratase, Chain A, domain 1"/>
    <property type="match status" value="1"/>
</dbReference>
<organism evidence="1 2">
    <name type="scientific">Haloechinothrix alba</name>
    <dbReference type="NCBI Taxonomy" id="664784"/>
    <lineage>
        <taxon>Bacteria</taxon>
        <taxon>Bacillati</taxon>
        <taxon>Actinomycetota</taxon>
        <taxon>Actinomycetes</taxon>
        <taxon>Pseudonocardiales</taxon>
        <taxon>Pseudonocardiaceae</taxon>
        <taxon>Haloechinothrix</taxon>
    </lineage>
</organism>
<dbReference type="SUPFAM" id="SSF52096">
    <property type="entry name" value="ClpP/crotonase"/>
    <property type="match status" value="1"/>
</dbReference>
<dbReference type="PANTHER" id="PTHR43459">
    <property type="entry name" value="ENOYL-COA HYDRATASE"/>
    <property type="match status" value="1"/>
</dbReference>
<dbReference type="RefSeq" id="WP_089300528.1">
    <property type="nucleotide sequence ID" value="NZ_FZNW01000005.1"/>
</dbReference>
<dbReference type="CDD" id="cd06558">
    <property type="entry name" value="crotonase-like"/>
    <property type="match status" value="1"/>
</dbReference>
<evidence type="ECO:0000313" key="1">
    <source>
        <dbReference type="EMBL" id="SNR42771.1"/>
    </source>
</evidence>
<keyword evidence="1" id="KW-0413">Isomerase</keyword>